<dbReference type="Proteomes" id="UP000503336">
    <property type="component" value="Chromosome"/>
</dbReference>
<evidence type="ECO:0000256" key="1">
    <source>
        <dbReference type="HAMAP-Rule" id="MF_00797"/>
    </source>
</evidence>
<dbReference type="NCBIfam" id="NF010247">
    <property type="entry name" value="PRK13694.1"/>
    <property type="match status" value="1"/>
</dbReference>
<dbReference type="AlphaFoldDB" id="A0A7L5BZC3"/>
<feature type="coiled-coil region" evidence="2">
    <location>
        <begin position="21"/>
        <end position="48"/>
    </location>
</feature>
<protein>
    <recommendedName>
        <fullName evidence="1">UPF0335 protein G5B40_17525</fullName>
    </recommendedName>
</protein>
<proteinExistence type="inferred from homology"/>
<dbReference type="GO" id="GO:0003677">
    <property type="term" value="F:DNA binding"/>
    <property type="evidence" value="ECO:0007669"/>
    <property type="project" value="InterPro"/>
</dbReference>
<accession>A0A7L5BZC3</accession>
<evidence type="ECO:0000313" key="5">
    <source>
        <dbReference type="Proteomes" id="UP000503336"/>
    </source>
</evidence>
<dbReference type="Pfam" id="PF10073">
    <property type="entry name" value="GapR_DNA-bd"/>
    <property type="match status" value="1"/>
</dbReference>
<keyword evidence="2" id="KW-0175">Coiled coil</keyword>
<dbReference type="EMBL" id="CP049056">
    <property type="protein sequence ID" value="QIE57082.1"/>
    <property type="molecule type" value="Genomic_DNA"/>
</dbReference>
<dbReference type="KEGG" id="hdh:G5B40_17525"/>
<comment type="similarity">
    <text evidence="1">Belongs to the UPF0335 family.</text>
</comment>
<feature type="domain" description="GapR-like DNA-binding" evidence="3">
    <location>
        <begin position="17"/>
        <end position="88"/>
    </location>
</feature>
<dbReference type="InterPro" id="IPR018753">
    <property type="entry name" value="GapR-like"/>
</dbReference>
<gene>
    <name evidence="4" type="ORF">G5B40_17525</name>
</gene>
<name>A0A7L5BZC3_9RHOB</name>
<evidence type="ECO:0000256" key="2">
    <source>
        <dbReference type="SAM" id="Coils"/>
    </source>
</evidence>
<evidence type="ECO:0000313" key="4">
    <source>
        <dbReference type="EMBL" id="QIE57082.1"/>
    </source>
</evidence>
<keyword evidence="5" id="KW-1185">Reference proteome</keyword>
<dbReference type="HAMAP" id="MF_00797">
    <property type="entry name" value="UPF0335"/>
    <property type="match status" value="1"/>
</dbReference>
<sequence>MADDVLEESGFSTTAVAAGQLKSIVERIERLEEEKKEIADQVKEVYAEAKGNGFDVKTLRKVVGLRKKKAEEREEEEAMLDLYLHALGMVPGPAA</sequence>
<reference evidence="4 5" key="1">
    <citation type="submission" date="2020-02" db="EMBL/GenBank/DDBJ databases">
        <title>complete genome sequence of Rhodobacteraceae bacterium.</title>
        <authorList>
            <person name="Park J."/>
            <person name="Kim Y.-S."/>
            <person name="Kim K.-H."/>
        </authorList>
    </citation>
    <scope>NUCLEOTIDE SEQUENCE [LARGE SCALE GENOMIC DNA]</scope>
    <source>
        <strain evidence="4 5">RR4-56</strain>
    </source>
</reference>
<organism evidence="4 5">
    <name type="scientific">Pikeienuella piscinae</name>
    <dbReference type="NCBI Taxonomy" id="2748098"/>
    <lineage>
        <taxon>Bacteria</taxon>
        <taxon>Pseudomonadati</taxon>
        <taxon>Pseudomonadota</taxon>
        <taxon>Alphaproteobacteria</taxon>
        <taxon>Rhodobacterales</taxon>
        <taxon>Paracoccaceae</taxon>
        <taxon>Pikeienuella</taxon>
    </lineage>
</organism>
<evidence type="ECO:0000259" key="3">
    <source>
        <dbReference type="Pfam" id="PF10073"/>
    </source>
</evidence>
<dbReference type="RefSeq" id="WP_165101358.1">
    <property type="nucleotide sequence ID" value="NZ_CP049056.1"/>
</dbReference>
<dbReference type="InterPro" id="IPR046367">
    <property type="entry name" value="GapR-like_DNA-bd"/>
</dbReference>